<dbReference type="GO" id="GO:0016151">
    <property type="term" value="F:nickel cation binding"/>
    <property type="evidence" value="ECO:0007669"/>
    <property type="project" value="InterPro"/>
</dbReference>
<dbReference type="PANTHER" id="PTHR33643:SF1">
    <property type="entry name" value="UREASE ACCESSORY PROTEIN D"/>
    <property type="match status" value="1"/>
</dbReference>
<evidence type="ECO:0000256" key="2">
    <source>
        <dbReference type="ARBA" id="ARBA00023186"/>
    </source>
</evidence>
<feature type="compositionally biased region" description="Pro residues" evidence="3">
    <location>
        <begin position="179"/>
        <end position="188"/>
    </location>
</feature>
<feature type="region of interest" description="Disordered" evidence="3">
    <location>
        <begin position="176"/>
        <end position="198"/>
    </location>
</feature>
<evidence type="ECO:0000313" key="5">
    <source>
        <dbReference type="Proteomes" id="UP001211907"/>
    </source>
</evidence>
<comment type="similarity">
    <text evidence="1">Belongs to the UreD family.</text>
</comment>
<keyword evidence="2" id="KW-0143">Chaperone</keyword>
<dbReference type="Pfam" id="PF01774">
    <property type="entry name" value="UreD"/>
    <property type="match status" value="1"/>
</dbReference>
<evidence type="ECO:0000313" key="4">
    <source>
        <dbReference type="EMBL" id="KAJ3094102.1"/>
    </source>
</evidence>
<proteinExistence type="inferred from homology"/>
<dbReference type="HAMAP" id="MF_01384">
    <property type="entry name" value="UreD"/>
    <property type="match status" value="1"/>
</dbReference>
<name>A0AAD5X8W0_9FUNG</name>
<organism evidence="4 5">
    <name type="scientific">Physocladia obscura</name>
    <dbReference type="NCBI Taxonomy" id="109957"/>
    <lineage>
        <taxon>Eukaryota</taxon>
        <taxon>Fungi</taxon>
        <taxon>Fungi incertae sedis</taxon>
        <taxon>Chytridiomycota</taxon>
        <taxon>Chytridiomycota incertae sedis</taxon>
        <taxon>Chytridiomycetes</taxon>
        <taxon>Chytridiales</taxon>
        <taxon>Chytriomycetaceae</taxon>
        <taxon>Physocladia</taxon>
    </lineage>
</organism>
<dbReference type="InterPro" id="IPR002669">
    <property type="entry name" value="UreD"/>
</dbReference>
<dbReference type="AlphaFoldDB" id="A0AAD5X8W0"/>
<evidence type="ECO:0000256" key="1">
    <source>
        <dbReference type="ARBA" id="ARBA00007177"/>
    </source>
</evidence>
<reference evidence="4" key="1">
    <citation type="submission" date="2020-05" db="EMBL/GenBank/DDBJ databases">
        <title>Phylogenomic resolution of chytrid fungi.</title>
        <authorList>
            <person name="Stajich J.E."/>
            <person name="Amses K."/>
            <person name="Simmons R."/>
            <person name="Seto K."/>
            <person name="Myers J."/>
            <person name="Bonds A."/>
            <person name="Quandt C.A."/>
            <person name="Barry K."/>
            <person name="Liu P."/>
            <person name="Grigoriev I."/>
            <person name="Longcore J.E."/>
            <person name="James T.Y."/>
        </authorList>
    </citation>
    <scope>NUCLEOTIDE SEQUENCE</scope>
    <source>
        <strain evidence="4">JEL0513</strain>
    </source>
</reference>
<sequence length="370" mass="39562">MPEDKKAATGRIEVVCDGDGDGDGSTSDVRALSFAYPLRLISASAHPANRRHRSVYVLGHGGGVLQTDHTRLSVRVAGRGASLALLTQGNTKIYKSNSISSADTNSTTAAATVVPAHTSRADVHARVSGGALLCVLPDPVTPFRGASHLSSQVVELADHTASLLFLDWASAGRVHYRDSPPPTPPPTNEPSTTETSAVNKPSIDELYKQNERWDFASVQLRARISVAAAPVFRDRLVLDTQALKALRVSSNNTNCVLTLVLIGPRTATIVDHIQQRLKETAAAGGGGGGKKRVLGVQDPLWSYSPLAPSDVDYSFLSEAEQLRQKMLQNGGVVRAVASSVLVMRAFVKDLIKDLHLEIGEDLFSHINDLK</sequence>
<keyword evidence="5" id="KW-1185">Reference proteome</keyword>
<evidence type="ECO:0000256" key="3">
    <source>
        <dbReference type="SAM" id="MobiDB-lite"/>
    </source>
</evidence>
<dbReference type="Proteomes" id="UP001211907">
    <property type="component" value="Unassembled WGS sequence"/>
</dbReference>
<dbReference type="EMBL" id="JADGJH010002913">
    <property type="protein sequence ID" value="KAJ3094102.1"/>
    <property type="molecule type" value="Genomic_DNA"/>
</dbReference>
<comment type="caution">
    <text evidence="4">The sequence shown here is derived from an EMBL/GenBank/DDBJ whole genome shotgun (WGS) entry which is preliminary data.</text>
</comment>
<dbReference type="PANTHER" id="PTHR33643">
    <property type="entry name" value="UREASE ACCESSORY PROTEIN D"/>
    <property type="match status" value="1"/>
</dbReference>
<accession>A0AAD5X8W0</accession>
<protein>
    <submittedName>
        <fullName evidence="4">Uncharacterized protein</fullName>
    </submittedName>
</protein>
<gene>
    <name evidence="4" type="ORF">HK100_006277</name>
</gene>